<feature type="domain" description="Serine aminopeptidase S33" evidence="1">
    <location>
        <begin position="11"/>
        <end position="251"/>
    </location>
</feature>
<dbReference type="RefSeq" id="WP_207222169.1">
    <property type="nucleotide sequence ID" value="NZ_SHKM01000001.1"/>
</dbReference>
<evidence type="ECO:0000313" key="2">
    <source>
        <dbReference type="EMBL" id="RZT90129.1"/>
    </source>
</evidence>
<dbReference type="PIRSF" id="PIRSF017388">
    <property type="entry name" value="Esterase_lipase"/>
    <property type="match status" value="1"/>
</dbReference>
<reference evidence="2 3" key="1">
    <citation type="submission" date="2019-02" db="EMBL/GenBank/DDBJ databases">
        <title>Genomic Encyclopedia of Type Strains, Phase IV (KMG-IV): sequencing the most valuable type-strain genomes for metagenomic binning, comparative biology and taxonomic classification.</title>
        <authorList>
            <person name="Goeker M."/>
        </authorList>
    </citation>
    <scope>NUCLEOTIDE SEQUENCE [LARGE SCALE GENOMIC DNA]</scope>
    <source>
        <strain evidence="2 3">DSM 21223</strain>
    </source>
</reference>
<keyword evidence="3" id="KW-1185">Reference proteome</keyword>
<dbReference type="SUPFAM" id="SSF53474">
    <property type="entry name" value="alpha/beta-Hydrolases"/>
    <property type="match status" value="1"/>
</dbReference>
<dbReference type="Pfam" id="PF12146">
    <property type="entry name" value="Hydrolase_4"/>
    <property type="match status" value="1"/>
</dbReference>
<dbReference type="InterPro" id="IPR012354">
    <property type="entry name" value="Esterase_lipase"/>
</dbReference>
<comment type="caution">
    <text evidence="2">The sequence shown here is derived from an EMBL/GenBank/DDBJ whole genome shotgun (WGS) entry which is preliminary data.</text>
</comment>
<name>A0ABY0IRC4_9RHOO</name>
<evidence type="ECO:0000313" key="3">
    <source>
        <dbReference type="Proteomes" id="UP000292136"/>
    </source>
</evidence>
<accession>A0ABY0IRC4</accession>
<dbReference type="Gene3D" id="3.40.50.1820">
    <property type="entry name" value="alpha/beta hydrolase"/>
    <property type="match status" value="1"/>
</dbReference>
<dbReference type="InterPro" id="IPR022742">
    <property type="entry name" value="Hydrolase_4"/>
</dbReference>
<evidence type="ECO:0000259" key="1">
    <source>
        <dbReference type="Pfam" id="PF12146"/>
    </source>
</evidence>
<sequence length="280" mass="31588">MPHPLPPGDDTAVLLLHGLYSNPNEMSPLGKELEKAGYRVAIPHLQGYTVCAEDVLDRRFARSPWEEWYAQVETVFDELRQQHRRVVVGGLCIGADLALHLAAQRGLQVAAVLALATTLYYDGWGIPWYSFLLPLGYYTPLRHIYTYRERAPFGLKNPRVRARVERDMREREVSAAGASELPLNGIYQAQRLIGSIKKELPQVVSPTLVIHSREDDVASLRSPEQVYRRISAERRRKVVLDDSYHIITLDNERRRVSGEALDFLAQVLGAPAAARLSRAA</sequence>
<dbReference type="EMBL" id="SHKM01000001">
    <property type="protein sequence ID" value="RZT90129.1"/>
    <property type="molecule type" value="Genomic_DNA"/>
</dbReference>
<organism evidence="2 3">
    <name type="scientific">Azospira oryzae</name>
    <dbReference type="NCBI Taxonomy" id="146939"/>
    <lineage>
        <taxon>Bacteria</taxon>
        <taxon>Pseudomonadati</taxon>
        <taxon>Pseudomonadota</taxon>
        <taxon>Betaproteobacteria</taxon>
        <taxon>Rhodocyclales</taxon>
        <taxon>Rhodocyclaceae</taxon>
        <taxon>Azospira</taxon>
    </lineage>
</organism>
<dbReference type="Proteomes" id="UP000292136">
    <property type="component" value="Unassembled WGS sequence"/>
</dbReference>
<gene>
    <name evidence="2" type="ORF">EV678_0940</name>
</gene>
<protein>
    <submittedName>
        <fullName evidence="2">Carboxylesterase</fullName>
    </submittedName>
</protein>
<proteinExistence type="predicted"/>
<dbReference type="InterPro" id="IPR029058">
    <property type="entry name" value="AB_hydrolase_fold"/>
</dbReference>